<sequence length="33" mass="3794">MQNLLTNLQAWWDCQVMMANGMCEMCTTMMGCC</sequence>
<protein>
    <submittedName>
        <fullName evidence="1">Uncharacterized protein</fullName>
    </submittedName>
</protein>
<reference evidence="1 2" key="1">
    <citation type="journal article" date="2014" name="Genome Announc.">
        <title>Draft Genome Sequence of Propane- and Butane-Oxidizing Actinobacterium Rhodococcus ruber IEGM 231.</title>
        <authorList>
            <person name="Ivshina I.B."/>
            <person name="Kuyukina M.S."/>
            <person name="Krivoruchko A.V."/>
            <person name="Barbe V."/>
            <person name="Fischer C."/>
        </authorList>
    </citation>
    <scope>NUCLEOTIDE SEQUENCE [LARGE SCALE GENOMIC DNA]</scope>
</reference>
<dbReference type="EMBL" id="CCSD01000059">
    <property type="protein sequence ID" value="CDZ89529.1"/>
    <property type="molecule type" value="Genomic_DNA"/>
</dbReference>
<evidence type="ECO:0000313" key="1">
    <source>
        <dbReference type="EMBL" id="CDZ89529.1"/>
    </source>
</evidence>
<organism evidence="1 2">
    <name type="scientific">Rhodococcus ruber</name>
    <dbReference type="NCBI Taxonomy" id="1830"/>
    <lineage>
        <taxon>Bacteria</taxon>
        <taxon>Bacillati</taxon>
        <taxon>Actinomycetota</taxon>
        <taxon>Actinomycetes</taxon>
        <taxon>Mycobacteriales</taxon>
        <taxon>Nocardiaceae</taxon>
        <taxon>Rhodococcus</taxon>
    </lineage>
</organism>
<accession>A0A098BLF2</accession>
<dbReference type="AlphaFoldDB" id="A0A098BLF2"/>
<proteinExistence type="predicted"/>
<dbReference type="Proteomes" id="UP000042997">
    <property type="component" value="Unassembled WGS sequence"/>
</dbReference>
<gene>
    <name evidence="1" type="ORF">RHRU231_480076</name>
</gene>
<name>A0A098BLF2_9NOCA</name>
<evidence type="ECO:0000313" key="2">
    <source>
        <dbReference type="Proteomes" id="UP000042997"/>
    </source>
</evidence>